<dbReference type="HOGENOM" id="CLU_1808829_0_0_1"/>
<proteinExistence type="predicted"/>
<dbReference type="AlphaFoldDB" id="W1P7X8"/>
<name>W1P7X8_AMBTC</name>
<accession>W1P7X8</accession>
<gene>
    <name evidence="1" type="ORF">AMTR_s00144p00090470</name>
</gene>
<reference evidence="2" key="1">
    <citation type="journal article" date="2013" name="Science">
        <title>The Amborella genome and the evolution of flowering plants.</title>
        <authorList>
            <consortium name="Amborella Genome Project"/>
        </authorList>
    </citation>
    <scope>NUCLEOTIDE SEQUENCE [LARGE SCALE GENOMIC DNA]</scope>
</reference>
<evidence type="ECO:0000313" key="1">
    <source>
        <dbReference type="EMBL" id="ERN03681.1"/>
    </source>
</evidence>
<dbReference type="Gramene" id="ERN03681">
    <property type="protein sequence ID" value="ERN03681"/>
    <property type="gene ID" value="AMTR_s00144p00090470"/>
</dbReference>
<keyword evidence="2" id="KW-1185">Reference proteome</keyword>
<dbReference type="EMBL" id="KI394342">
    <property type="protein sequence ID" value="ERN03681.1"/>
    <property type="molecule type" value="Genomic_DNA"/>
</dbReference>
<dbReference type="Proteomes" id="UP000017836">
    <property type="component" value="Unassembled WGS sequence"/>
</dbReference>
<sequence length="143" mass="16769">MVTEKLNADYPLLELALETCFPLKSSYDGWAREAKLFGLTLNILSQKNQTFSDEWINIFIWFLGNSESCYSLWEKLFEGHIHESTFIVQRILERLEEENFCEAVSLERLEGIMEFRRIKNKEFLERTKSSGFEASILAVEEPC</sequence>
<protein>
    <submittedName>
        <fullName evidence="1">Uncharacterized protein</fullName>
    </submittedName>
</protein>
<evidence type="ECO:0000313" key="2">
    <source>
        <dbReference type="Proteomes" id="UP000017836"/>
    </source>
</evidence>
<organism evidence="1 2">
    <name type="scientific">Amborella trichopoda</name>
    <dbReference type="NCBI Taxonomy" id="13333"/>
    <lineage>
        <taxon>Eukaryota</taxon>
        <taxon>Viridiplantae</taxon>
        <taxon>Streptophyta</taxon>
        <taxon>Embryophyta</taxon>
        <taxon>Tracheophyta</taxon>
        <taxon>Spermatophyta</taxon>
        <taxon>Magnoliopsida</taxon>
        <taxon>Amborellales</taxon>
        <taxon>Amborellaceae</taxon>
        <taxon>Amborella</taxon>
    </lineage>
</organism>